<organism evidence="1 2">
    <name type="scientific">Vagococcus allomyrinae</name>
    <dbReference type="NCBI Taxonomy" id="2794353"/>
    <lineage>
        <taxon>Bacteria</taxon>
        <taxon>Bacillati</taxon>
        <taxon>Bacillota</taxon>
        <taxon>Bacilli</taxon>
        <taxon>Lactobacillales</taxon>
        <taxon>Enterococcaceae</taxon>
        <taxon>Vagococcus</taxon>
    </lineage>
</organism>
<evidence type="ECO:0000313" key="1">
    <source>
        <dbReference type="EMBL" id="MBP1040207.1"/>
    </source>
</evidence>
<accession>A0A940P2D7</accession>
<dbReference type="Proteomes" id="UP000674938">
    <property type="component" value="Unassembled WGS sequence"/>
</dbReference>
<evidence type="ECO:0000313" key="2">
    <source>
        <dbReference type="Proteomes" id="UP000674938"/>
    </source>
</evidence>
<comment type="caution">
    <text evidence="1">The sequence shown here is derived from an EMBL/GenBank/DDBJ whole genome shotgun (WGS) entry which is preliminary data.</text>
</comment>
<sequence length="176" mass="20451">MDTQTFRHFSNERILQAIIEIDGHYFPTIPVKLPPFCYLAFREKGIEIIEAEPLTNKKKDVLDDLSYNQICQVEINPVKKLTVVVVAPGTRINLDLIIRLENDTHFHFECEEMSMLVELSERLTAHNIELVDPFDLVKTFSSAKTSRDAYDYLEEHLEDLAEEKQIELLRVTQTKS</sequence>
<proteinExistence type="predicted"/>
<dbReference type="AlphaFoldDB" id="A0A940P2D7"/>
<gene>
    <name evidence="1" type="ORF">I6N95_04190</name>
</gene>
<keyword evidence="2" id="KW-1185">Reference proteome</keyword>
<dbReference type="RefSeq" id="WP_209525099.1">
    <property type="nucleotide sequence ID" value="NZ_JAEEGA010000002.1"/>
</dbReference>
<name>A0A940P2D7_9ENTE</name>
<reference evidence="1" key="1">
    <citation type="submission" date="2020-12" db="EMBL/GenBank/DDBJ databases">
        <title>Vagococcus allomyrinae sp. nov. and Enterococcus lavae sp. nov., isolated from the larvae of Allomyrina dichotoma.</title>
        <authorList>
            <person name="Lee S.D."/>
        </authorList>
    </citation>
    <scope>NUCLEOTIDE SEQUENCE</scope>
    <source>
        <strain evidence="1">BWB3-3</strain>
    </source>
</reference>
<protein>
    <submittedName>
        <fullName evidence="1">Uncharacterized protein</fullName>
    </submittedName>
</protein>
<dbReference type="EMBL" id="JAEEGA010000002">
    <property type="protein sequence ID" value="MBP1040207.1"/>
    <property type="molecule type" value="Genomic_DNA"/>
</dbReference>